<dbReference type="Gene3D" id="3.30.70.270">
    <property type="match status" value="2"/>
</dbReference>
<evidence type="ECO:0000256" key="5">
    <source>
        <dbReference type="ARBA" id="ARBA00023268"/>
    </source>
</evidence>
<dbReference type="PANTHER" id="PTHR37984:SF5">
    <property type="entry name" value="PROTEIN NYNRIN-LIKE"/>
    <property type="match status" value="1"/>
</dbReference>
<organism evidence="8">
    <name type="scientific">Graphocephala atropunctata</name>
    <dbReference type="NCBI Taxonomy" id="36148"/>
    <lineage>
        <taxon>Eukaryota</taxon>
        <taxon>Metazoa</taxon>
        <taxon>Ecdysozoa</taxon>
        <taxon>Arthropoda</taxon>
        <taxon>Hexapoda</taxon>
        <taxon>Insecta</taxon>
        <taxon>Pterygota</taxon>
        <taxon>Neoptera</taxon>
        <taxon>Paraneoptera</taxon>
        <taxon>Hemiptera</taxon>
        <taxon>Auchenorrhyncha</taxon>
        <taxon>Membracoidea</taxon>
        <taxon>Cicadellidae</taxon>
        <taxon>Cicadellinae</taxon>
        <taxon>Cicadellini</taxon>
        <taxon>Graphocephala</taxon>
    </lineage>
</organism>
<dbReference type="InterPro" id="IPR000477">
    <property type="entry name" value="RT_dom"/>
</dbReference>
<dbReference type="InterPro" id="IPR041577">
    <property type="entry name" value="RT_RNaseH_2"/>
</dbReference>
<dbReference type="AlphaFoldDB" id="A0A1B6L6T2"/>
<dbReference type="PANTHER" id="PTHR37984">
    <property type="entry name" value="PROTEIN CBG26694"/>
    <property type="match status" value="1"/>
</dbReference>
<dbReference type="Gene3D" id="3.10.10.10">
    <property type="entry name" value="HIV Type 1 Reverse Transcriptase, subunit A, domain 1"/>
    <property type="match status" value="1"/>
</dbReference>
<gene>
    <name evidence="8" type="ORF">g.50701</name>
</gene>
<dbReference type="FunFam" id="3.30.70.270:FF:000026">
    <property type="entry name" value="Transposon Ty3-G Gag-Pol polyprotein"/>
    <property type="match status" value="1"/>
</dbReference>
<dbReference type="Gene3D" id="2.40.70.10">
    <property type="entry name" value="Acid Proteases"/>
    <property type="match status" value="1"/>
</dbReference>
<accession>A0A1B6L6T2</accession>
<dbReference type="InterPro" id="IPR043128">
    <property type="entry name" value="Rev_trsase/Diguanyl_cyclase"/>
</dbReference>
<keyword evidence="2" id="KW-0548">Nucleotidyltransferase</keyword>
<feature type="region of interest" description="Disordered" evidence="6">
    <location>
        <begin position="29"/>
        <end position="65"/>
    </location>
</feature>
<dbReference type="GO" id="GO:0071897">
    <property type="term" value="P:DNA biosynthetic process"/>
    <property type="evidence" value="ECO:0007669"/>
    <property type="project" value="UniProtKB-ARBA"/>
</dbReference>
<protein>
    <recommendedName>
        <fullName evidence="7">Reverse transcriptase domain-containing protein</fullName>
    </recommendedName>
</protein>
<evidence type="ECO:0000256" key="6">
    <source>
        <dbReference type="SAM" id="MobiDB-lite"/>
    </source>
</evidence>
<feature type="domain" description="Reverse transcriptase" evidence="7">
    <location>
        <begin position="303"/>
        <end position="481"/>
    </location>
</feature>
<feature type="compositionally biased region" description="Polar residues" evidence="6">
    <location>
        <begin position="34"/>
        <end position="64"/>
    </location>
</feature>
<keyword evidence="1" id="KW-0808">Transferase</keyword>
<keyword evidence="5" id="KW-0511">Multifunctional enzyme</keyword>
<dbReference type="SUPFAM" id="SSF56672">
    <property type="entry name" value="DNA/RNA polymerases"/>
    <property type="match status" value="1"/>
</dbReference>
<keyword evidence="4" id="KW-0255">Endonuclease</keyword>
<name>A0A1B6L6T2_9HEMI</name>
<dbReference type="InterPro" id="IPR021109">
    <property type="entry name" value="Peptidase_aspartic_dom_sf"/>
</dbReference>
<dbReference type="Pfam" id="PF17919">
    <property type="entry name" value="RT_RNaseH_2"/>
    <property type="match status" value="1"/>
</dbReference>
<evidence type="ECO:0000256" key="4">
    <source>
        <dbReference type="ARBA" id="ARBA00022759"/>
    </source>
</evidence>
<dbReference type="EMBL" id="GEBQ01020753">
    <property type="protein sequence ID" value="JAT19224.1"/>
    <property type="molecule type" value="Transcribed_RNA"/>
</dbReference>
<reference evidence="8" key="1">
    <citation type="submission" date="2015-11" db="EMBL/GenBank/DDBJ databases">
        <title>De novo transcriptome assembly of four potential Pierce s Disease insect vectors from Arizona vineyards.</title>
        <authorList>
            <person name="Tassone E.E."/>
        </authorList>
    </citation>
    <scope>NUCLEOTIDE SEQUENCE</scope>
</reference>
<dbReference type="InterPro" id="IPR050951">
    <property type="entry name" value="Retrovirus_Pol_polyprotein"/>
</dbReference>
<dbReference type="GO" id="GO:0004519">
    <property type="term" value="F:endonuclease activity"/>
    <property type="evidence" value="ECO:0007669"/>
    <property type="project" value="UniProtKB-KW"/>
</dbReference>
<keyword evidence="4" id="KW-0378">Hydrolase</keyword>
<keyword evidence="3" id="KW-0540">Nuclease</keyword>
<evidence type="ECO:0000259" key="7">
    <source>
        <dbReference type="PROSITE" id="PS50878"/>
    </source>
</evidence>
<proteinExistence type="predicted"/>
<evidence type="ECO:0000256" key="2">
    <source>
        <dbReference type="ARBA" id="ARBA00022695"/>
    </source>
</evidence>
<feature type="non-terminal residue" evidence="8">
    <location>
        <position position="617"/>
    </location>
</feature>
<evidence type="ECO:0000256" key="1">
    <source>
        <dbReference type="ARBA" id="ARBA00022679"/>
    </source>
</evidence>
<sequence>TAQCRFREYVCNFCKKKGHLQKVCKSKSRGKSQPYFQGSTNKPNNKKGNSFPNTKQSSGYQPRPNQHYVGLENKSDCKEDHVDEGYDISNIFQCELEQPKFSSTMLGSIKEKIEPIQVSLQVEGKPMSFEVDSGACVSVISEKCYQVNLSHVKLVHTDLVLSSYTHETMKPVGKLELKVRHDSLEKNLDLYVIRNGSNPLMGRDWIKELRIVISIPSNVNMVTTFKETKVDVLSASKENHESKIVQDLFKEFPEVFTSKVGCFKGDPVKLKLKQNAIPKYHKPRPIPYALKEKVEQELKNLSDESIISPIESSEWGTPIVPVLKRNGKIRICGDFKVTLNPFLEVDRHPIPRIDDLFTVLQKGIQFSKLDLSQAYMQLQLDEESKKLCTISTHKGLFVYNRLCYGISSAPGIFQRIIEQTLQGIPGVACFLDDIIVTGADTTEHLSRLKEVCKRLSDKGLTVGKDKCKFFCDSVEYLGYVISKEGLSTDDRKVEAIVSAPVPKDVTQLRAFLGLVNYYAKFIPSVATILSPLYQLLRKDSVFNWNFLCQKSLESVKEKLVSAQVLAHYNPELPLKLSCDASPYGIASVLSIVDKDGTERPISFTSRVLNSAEKNYSQ</sequence>
<dbReference type="GO" id="GO:0016779">
    <property type="term" value="F:nucleotidyltransferase activity"/>
    <property type="evidence" value="ECO:0007669"/>
    <property type="project" value="UniProtKB-KW"/>
</dbReference>
<dbReference type="InterPro" id="IPR043502">
    <property type="entry name" value="DNA/RNA_pol_sf"/>
</dbReference>
<evidence type="ECO:0000313" key="8">
    <source>
        <dbReference type="EMBL" id="JAT19224.1"/>
    </source>
</evidence>
<dbReference type="SUPFAM" id="SSF50630">
    <property type="entry name" value="Acid proteases"/>
    <property type="match status" value="1"/>
</dbReference>
<feature type="non-terminal residue" evidence="8">
    <location>
        <position position="1"/>
    </location>
</feature>
<dbReference type="PROSITE" id="PS50878">
    <property type="entry name" value="RT_POL"/>
    <property type="match status" value="1"/>
</dbReference>
<evidence type="ECO:0000256" key="3">
    <source>
        <dbReference type="ARBA" id="ARBA00022722"/>
    </source>
</evidence>
<dbReference type="Pfam" id="PF00078">
    <property type="entry name" value="RVT_1"/>
    <property type="match status" value="1"/>
</dbReference>
<dbReference type="CDD" id="cd01647">
    <property type="entry name" value="RT_LTR"/>
    <property type="match status" value="1"/>
</dbReference>